<dbReference type="InterPro" id="IPR000160">
    <property type="entry name" value="GGDEF_dom"/>
</dbReference>
<dbReference type="InterPro" id="IPR001633">
    <property type="entry name" value="EAL_dom"/>
</dbReference>
<dbReference type="InterPro" id="IPR011006">
    <property type="entry name" value="CheY-like_superfamily"/>
</dbReference>
<dbReference type="SUPFAM" id="SSF55073">
    <property type="entry name" value="Nucleotide cyclase"/>
    <property type="match status" value="1"/>
</dbReference>
<dbReference type="SUPFAM" id="SSF52172">
    <property type="entry name" value="CheY-like"/>
    <property type="match status" value="1"/>
</dbReference>
<dbReference type="InterPro" id="IPR035919">
    <property type="entry name" value="EAL_sf"/>
</dbReference>
<accession>A0ABY5ZFX7</accession>
<dbReference type="NCBIfam" id="TIGR00254">
    <property type="entry name" value="GGDEF"/>
    <property type="match status" value="1"/>
</dbReference>
<dbReference type="Gene3D" id="3.20.20.450">
    <property type="entry name" value="EAL domain"/>
    <property type="match status" value="1"/>
</dbReference>
<dbReference type="SMART" id="SM00448">
    <property type="entry name" value="REC"/>
    <property type="match status" value="1"/>
</dbReference>
<gene>
    <name evidence="5" type="ORF">L9S41_10225</name>
</gene>
<feature type="modified residue" description="4-aspartylphosphate" evidence="1">
    <location>
        <position position="62"/>
    </location>
</feature>
<evidence type="ECO:0000313" key="5">
    <source>
        <dbReference type="EMBL" id="UWZ78075.1"/>
    </source>
</evidence>
<feature type="domain" description="GGDEF" evidence="4">
    <location>
        <begin position="176"/>
        <end position="309"/>
    </location>
</feature>
<proteinExistence type="predicted"/>
<dbReference type="SMART" id="SM00267">
    <property type="entry name" value="GGDEF"/>
    <property type="match status" value="1"/>
</dbReference>
<dbReference type="PROSITE" id="PS50883">
    <property type="entry name" value="EAL"/>
    <property type="match status" value="1"/>
</dbReference>
<feature type="domain" description="EAL" evidence="3">
    <location>
        <begin position="320"/>
        <end position="571"/>
    </location>
</feature>
<dbReference type="InterPro" id="IPR029787">
    <property type="entry name" value="Nucleotide_cyclase"/>
</dbReference>
<reference evidence="5" key="1">
    <citation type="journal article" date="2022" name="Environ. Microbiol.">
        <title>Geoalkalibacter halelectricus SAP #1 sp. nov. possessing extracellular electron transfer and mineral#reducing capabilities from a haloalkaline environment.</title>
        <authorList>
            <person name="Yadav S."/>
            <person name="Singh R."/>
            <person name="Sundharam S.S."/>
            <person name="Chaudhary S."/>
            <person name="Krishnamurthi S."/>
            <person name="Patil S.A."/>
        </authorList>
    </citation>
    <scope>NUCLEOTIDE SEQUENCE</scope>
    <source>
        <strain evidence="5">SAP-1</strain>
    </source>
</reference>
<dbReference type="PROSITE" id="PS50887">
    <property type="entry name" value="GGDEF"/>
    <property type="match status" value="1"/>
</dbReference>
<sequence>MSESGARKPLRVLMVEDCEDDALLLLRTLKKGGFETEHVLVDSIEGMERALRQNAWDLVITDHCLPGFNSREALGLAKAHLPDTPVIIVSGSIGEELAVDAMRSGAQDYIMKENLMRLVPAVERELQEAASRRLRRQTEATIRHMAVHDALTGLANRYEFERRLREALESARERETVHALLYLDLDQFKIINDTSGHEAGDELLRQLGQVLKSRIRESDTLARLGGDEFGLLLEGCQLDHALQMAENLLKSLNQFHFAWRGKVFSVGGSIGLVPITAGSGSPREVLSAADMSCYVAKDEGRNRIHVYSDGDSELARRRNEMEWAGEVTQALREERFVLFSQPILPLAPLNPGQGQVHREFLLRMRHADGSLISPGAFIPAAERYNIMPAVDRWVIDAVLSHLARNRNNVSLAEETCFINLSGSSLSDAAFFDYLREKLRQYRIPPQRLCFEITETAAITHLGRATEFIKDIRAEGCRFALDDFGSGLSSFPYLKMLPVNYLKIDGAFVQNILSDPMDCAFVEAIHRVAHVAGIQTIAEFIESEPVRAQLLKIGVDYGQGYHLGSPEPLYSV</sequence>
<dbReference type="CDD" id="cd00156">
    <property type="entry name" value="REC"/>
    <property type="match status" value="1"/>
</dbReference>
<evidence type="ECO:0000259" key="3">
    <source>
        <dbReference type="PROSITE" id="PS50883"/>
    </source>
</evidence>
<dbReference type="Proteomes" id="UP001060414">
    <property type="component" value="Chromosome"/>
</dbReference>
<organism evidence="5 6">
    <name type="scientific">Geoalkalibacter halelectricus</name>
    <dbReference type="NCBI Taxonomy" id="2847045"/>
    <lineage>
        <taxon>Bacteria</taxon>
        <taxon>Pseudomonadati</taxon>
        <taxon>Thermodesulfobacteriota</taxon>
        <taxon>Desulfuromonadia</taxon>
        <taxon>Desulfuromonadales</taxon>
        <taxon>Geoalkalibacteraceae</taxon>
        <taxon>Geoalkalibacter</taxon>
    </lineage>
</organism>
<dbReference type="PANTHER" id="PTHR33121">
    <property type="entry name" value="CYCLIC DI-GMP PHOSPHODIESTERASE PDEF"/>
    <property type="match status" value="1"/>
</dbReference>
<keyword evidence="1" id="KW-0597">Phosphoprotein</keyword>
<feature type="domain" description="Response regulatory" evidence="2">
    <location>
        <begin position="11"/>
        <end position="127"/>
    </location>
</feature>
<dbReference type="Gene3D" id="3.40.50.2300">
    <property type="match status" value="1"/>
</dbReference>
<dbReference type="CDD" id="cd01948">
    <property type="entry name" value="EAL"/>
    <property type="match status" value="1"/>
</dbReference>
<dbReference type="SUPFAM" id="SSF141868">
    <property type="entry name" value="EAL domain-like"/>
    <property type="match status" value="1"/>
</dbReference>
<dbReference type="Pfam" id="PF00990">
    <property type="entry name" value="GGDEF"/>
    <property type="match status" value="1"/>
</dbReference>
<keyword evidence="6" id="KW-1185">Reference proteome</keyword>
<dbReference type="InterPro" id="IPR001789">
    <property type="entry name" value="Sig_transdc_resp-reg_receiver"/>
</dbReference>
<dbReference type="EMBL" id="CP092109">
    <property type="protein sequence ID" value="UWZ78075.1"/>
    <property type="molecule type" value="Genomic_DNA"/>
</dbReference>
<dbReference type="Pfam" id="PF00563">
    <property type="entry name" value="EAL"/>
    <property type="match status" value="1"/>
</dbReference>
<evidence type="ECO:0000259" key="4">
    <source>
        <dbReference type="PROSITE" id="PS50887"/>
    </source>
</evidence>
<protein>
    <submittedName>
        <fullName evidence="5">EAL domain-containing protein</fullName>
    </submittedName>
</protein>
<dbReference type="PANTHER" id="PTHR33121:SF23">
    <property type="entry name" value="CYCLIC DI-GMP PHOSPHODIESTERASE PDEB"/>
    <property type="match status" value="1"/>
</dbReference>
<name>A0ABY5ZFX7_9BACT</name>
<dbReference type="SMART" id="SM00052">
    <property type="entry name" value="EAL"/>
    <property type="match status" value="1"/>
</dbReference>
<dbReference type="Pfam" id="PF00072">
    <property type="entry name" value="Response_reg"/>
    <property type="match status" value="1"/>
</dbReference>
<evidence type="ECO:0000256" key="1">
    <source>
        <dbReference type="PROSITE-ProRule" id="PRU00169"/>
    </source>
</evidence>
<dbReference type="RefSeq" id="WP_260746424.1">
    <property type="nucleotide sequence ID" value="NZ_CP092109.1"/>
</dbReference>
<dbReference type="PROSITE" id="PS50110">
    <property type="entry name" value="RESPONSE_REGULATORY"/>
    <property type="match status" value="1"/>
</dbReference>
<dbReference type="InterPro" id="IPR050706">
    <property type="entry name" value="Cyclic-di-GMP_PDE-like"/>
</dbReference>
<evidence type="ECO:0000313" key="6">
    <source>
        <dbReference type="Proteomes" id="UP001060414"/>
    </source>
</evidence>
<dbReference type="CDD" id="cd01949">
    <property type="entry name" value="GGDEF"/>
    <property type="match status" value="1"/>
</dbReference>
<dbReference type="Gene3D" id="3.30.70.270">
    <property type="match status" value="1"/>
</dbReference>
<evidence type="ECO:0000259" key="2">
    <source>
        <dbReference type="PROSITE" id="PS50110"/>
    </source>
</evidence>
<dbReference type="InterPro" id="IPR043128">
    <property type="entry name" value="Rev_trsase/Diguanyl_cyclase"/>
</dbReference>